<feature type="domain" description="Carbohydrate kinase FGGY C-terminal" evidence="5">
    <location>
        <begin position="257"/>
        <end position="430"/>
    </location>
</feature>
<evidence type="ECO:0000256" key="1">
    <source>
        <dbReference type="ARBA" id="ARBA00009156"/>
    </source>
</evidence>
<organism evidence="6 7">
    <name type="scientific">Spirosoma endbachense</name>
    <dbReference type="NCBI Taxonomy" id="2666025"/>
    <lineage>
        <taxon>Bacteria</taxon>
        <taxon>Pseudomonadati</taxon>
        <taxon>Bacteroidota</taxon>
        <taxon>Cytophagia</taxon>
        <taxon>Cytophagales</taxon>
        <taxon>Cytophagaceae</taxon>
        <taxon>Spirosoma</taxon>
    </lineage>
</organism>
<evidence type="ECO:0000313" key="6">
    <source>
        <dbReference type="EMBL" id="QHV97842.1"/>
    </source>
</evidence>
<dbReference type="PANTHER" id="PTHR43095">
    <property type="entry name" value="SUGAR KINASE"/>
    <property type="match status" value="1"/>
</dbReference>
<proteinExistence type="inferred from homology"/>
<dbReference type="EMBL" id="CP045997">
    <property type="protein sequence ID" value="QHV97842.1"/>
    <property type="molecule type" value="Genomic_DNA"/>
</dbReference>
<dbReference type="Pfam" id="PF02782">
    <property type="entry name" value="FGGY_C"/>
    <property type="match status" value="1"/>
</dbReference>
<dbReference type="Proteomes" id="UP000464577">
    <property type="component" value="Chromosome"/>
</dbReference>
<comment type="similarity">
    <text evidence="1">Belongs to the FGGY kinase family.</text>
</comment>
<keyword evidence="2" id="KW-0808">Transferase</keyword>
<protein>
    <submittedName>
        <fullName evidence="6">Carbohydrate kinase</fullName>
    </submittedName>
</protein>
<feature type="domain" description="Carbohydrate kinase FGGY N-terminal" evidence="4">
    <location>
        <begin position="5"/>
        <end position="244"/>
    </location>
</feature>
<sequence length="479" mass="53099">MPAAYFIGIDVGTQGVRVVLIDENGTVRGSQEEVFPLTDRSREEQSPQHWWSACLRCLRMMLYPLRGTIDLQKVKAAAVTSTSGTVIPLDERNEPLHDALMYSDLRPAPEGKHCKAVAEQYHAGGYTGFNASSGLSKMVWFVRHFPQKTSQIRTWVHAADYISGMLCGNFRVTDYTNALKSGYDVHQAEWPDYLFEQLPLKREWMQTVVPSGKPIGTLRHKLANELGIPELMVVAGMTDGCASQIASGAVRPGDWNTTIGTTLVVKGVTTQELNDPEGRLYSHRHPEGYWMPGGASNIGADWITTNFKEHLAELNQAAANLIPTAFIAYPLRQQSERFPFISATARGFAPDGLSDAELFTANMEGVAYVERYAYELIESLSGERVNAIYTAGGASNSDTWLTIRSNVLKRPVYKCTQVTGSVGAAILAASQTHFRSLTQAAQTLTKIEKEVKPSEELMLAYDRNYERFIQTLQEKGFLT</sequence>
<evidence type="ECO:0000313" key="7">
    <source>
        <dbReference type="Proteomes" id="UP000464577"/>
    </source>
</evidence>
<evidence type="ECO:0000256" key="2">
    <source>
        <dbReference type="ARBA" id="ARBA00022679"/>
    </source>
</evidence>
<evidence type="ECO:0000259" key="4">
    <source>
        <dbReference type="Pfam" id="PF00370"/>
    </source>
</evidence>
<dbReference type="KEGG" id="senf:GJR95_23800"/>
<gene>
    <name evidence="6" type="ORF">GJR95_23800</name>
</gene>
<dbReference type="AlphaFoldDB" id="A0A6P1W0M0"/>
<dbReference type="InterPro" id="IPR043129">
    <property type="entry name" value="ATPase_NBD"/>
</dbReference>
<dbReference type="Pfam" id="PF00370">
    <property type="entry name" value="FGGY_N"/>
    <property type="match status" value="1"/>
</dbReference>
<dbReference type="Gene3D" id="3.30.420.40">
    <property type="match status" value="2"/>
</dbReference>
<dbReference type="InterPro" id="IPR018485">
    <property type="entry name" value="FGGY_C"/>
</dbReference>
<reference evidence="6 7" key="1">
    <citation type="submission" date="2019-11" db="EMBL/GenBank/DDBJ databases">
        <title>Spirosoma endbachense sp. nov., isolated from a natural salt meadow.</title>
        <authorList>
            <person name="Rojas J."/>
            <person name="Ambika Manirajan B."/>
            <person name="Ratering S."/>
            <person name="Suarez C."/>
            <person name="Geissler-Plaum R."/>
            <person name="Schnell S."/>
        </authorList>
    </citation>
    <scope>NUCLEOTIDE SEQUENCE [LARGE SCALE GENOMIC DNA]</scope>
    <source>
        <strain evidence="6 7">I-24</strain>
    </source>
</reference>
<dbReference type="InterPro" id="IPR050406">
    <property type="entry name" value="FGGY_Carb_Kinase"/>
</dbReference>
<keyword evidence="3 6" id="KW-0418">Kinase</keyword>
<dbReference type="RefSeq" id="WP_162388255.1">
    <property type="nucleotide sequence ID" value="NZ_CP045997.1"/>
</dbReference>
<dbReference type="SUPFAM" id="SSF53067">
    <property type="entry name" value="Actin-like ATPase domain"/>
    <property type="match status" value="2"/>
</dbReference>
<name>A0A6P1W0M0_9BACT</name>
<keyword evidence="7" id="KW-1185">Reference proteome</keyword>
<dbReference type="GO" id="GO:0016301">
    <property type="term" value="F:kinase activity"/>
    <property type="evidence" value="ECO:0007669"/>
    <property type="project" value="UniProtKB-KW"/>
</dbReference>
<dbReference type="InterPro" id="IPR018484">
    <property type="entry name" value="FGGY_N"/>
</dbReference>
<dbReference type="CDD" id="cd07783">
    <property type="entry name" value="ASKHA_NBD_FGGY_SePSK_AtXK1-like"/>
    <property type="match status" value="1"/>
</dbReference>
<dbReference type="PANTHER" id="PTHR43095:SF5">
    <property type="entry name" value="XYLULOSE KINASE"/>
    <property type="match status" value="1"/>
</dbReference>
<evidence type="ECO:0000259" key="5">
    <source>
        <dbReference type="Pfam" id="PF02782"/>
    </source>
</evidence>
<dbReference type="InterPro" id="IPR000577">
    <property type="entry name" value="Carb_kinase_FGGY"/>
</dbReference>
<dbReference type="GO" id="GO:0005975">
    <property type="term" value="P:carbohydrate metabolic process"/>
    <property type="evidence" value="ECO:0007669"/>
    <property type="project" value="InterPro"/>
</dbReference>
<dbReference type="PIRSF" id="PIRSF000538">
    <property type="entry name" value="GlpK"/>
    <property type="match status" value="1"/>
</dbReference>
<accession>A0A6P1W0M0</accession>
<evidence type="ECO:0000256" key="3">
    <source>
        <dbReference type="ARBA" id="ARBA00022777"/>
    </source>
</evidence>